<evidence type="ECO:0000313" key="2">
    <source>
        <dbReference type="Proteomes" id="UP000499080"/>
    </source>
</evidence>
<keyword evidence="2" id="KW-1185">Reference proteome</keyword>
<sequence length="102" mass="11585">MEISVLNLFSENSVMNMESCFPAMLVLWLGREFYKDKHGVMATAVPGHLTLATILVTNLTTLRQIDDSRECNPFLDISIRKGNMLEYTRKLHVTSRPVGENI</sequence>
<protein>
    <submittedName>
        <fullName evidence="1">Uncharacterized protein</fullName>
    </submittedName>
</protein>
<evidence type="ECO:0000313" key="1">
    <source>
        <dbReference type="EMBL" id="GBN71668.1"/>
    </source>
</evidence>
<name>A0A4Y2R7F7_ARAVE</name>
<proteinExistence type="predicted"/>
<dbReference type="AlphaFoldDB" id="A0A4Y2R7F7"/>
<comment type="caution">
    <text evidence="1">The sequence shown here is derived from an EMBL/GenBank/DDBJ whole genome shotgun (WGS) entry which is preliminary data.</text>
</comment>
<organism evidence="1 2">
    <name type="scientific">Araneus ventricosus</name>
    <name type="common">Orbweaver spider</name>
    <name type="synonym">Epeira ventricosa</name>
    <dbReference type="NCBI Taxonomy" id="182803"/>
    <lineage>
        <taxon>Eukaryota</taxon>
        <taxon>Metazoa</taxon>
        <taxon>Ecdysozoa</taxon>
        <taxon>Arthropoda</taxon>
        <taxon>Chelicerata</taxon>
        <taxon>Arachnida</taxon>
        <taxon>Araneae</taxon>
        <taxon>Araneomorphae</taxon>
        <taxon>Entelegynae</taxon>
        <taxon>Araneoidea</taxon>
        <taxon>Araneidae</taxon>
        <taxon>Araneus</taxon>
    </lineage>
</organism>
<gene>
    <name evidence="1" type="ORF">AVEN_268053_1</name>
</gene>
<dbReference type="EMBL" id="BGPR01016057">
    <property type="protein sequence ID" value="GBN71668.1"/>
    <property type="molecule type" value="Genomic_DNA"/>
</dbReference>
<accession>A0A4Y2R7F7</accession>
<reference evidence="1 2" key="1">
    <citation type="journal article" date="2019" name="Sci. Rep.">
        <title>Orb-weaving spider Araneus ventricosus genome elucidates the spidroin gene catalogue.</title>
        <authorList>
            <person name="Kono N."/>
            <person name="Nakamura H."/>
            <person name="Ohtoshi R."/>
            <person name="Moran D.A.P."/>
            <person name="Shinohara A."/>
            <person name="Yoshida Y."/>
            <person name="Fujiwara M."/>
            <person name="Mori M."/>
            <person name="Tomita M."/>
            <person name="Arakawa K."/>
        </authorList>
    </citation>
    <scope>NUCLEOTIDE SEQUENCE [LARGE SCALE GENOMIC DNA]</scope>
</reference>
<dbReference type="Proteomes" id="UP000499080">
    <property type="component" value="Unassembled WGS sequence"/>
</dbReference>